<dbReference type="VEuPathDB" id="FungiDB:CJJ09_002620"/>
<dbReference type="PROSITE" id="PS00972">
    <property type="entry name" value="USP_1"/>
    <property type="match status" value="1"/>
</dbReference>
<evidence type="ECO:0000256" key="12">
    <source>
        <dbReference type="SAM" id="MobiDB-lite"/>
    </source>
</evidence>
<keyword evidence="6" id="KW-0788">Thiol protease</keyword>
<dbReference type="EC" id="3.4.19.12" evidence="2"/>
<dbReference type="PROSITE" id="PS00973">
    <property type="entry name" value="USP_2"/>
    <property type="match status" value="1"/>
</dbReference>
<dbReference type="InterPro" id="IPR028889">
    <property type="entry name" value="USP"/>
</dbReference>
<feature type="coiled-coil region" evidence="11">
    <location>
        <begin position="1168"/>
        <end position="1195"/>
    </location>
</feature>
<evidence type="ECO:0000256" key="7">
    <source>
        <dbReference type="ARBA" id="ARBA00040966"/>
    </source>
</evidence>
<protein>
    <recommendedName>
        <fullName evidence="7">Ubiquitin carboxyl-terminal hydrolase 2</fullName>
        <ecNumber evidence="2">3.4.19.12</ecNumber>
    </recommendedName>
    <alternativeName>
        <fullName evidence="9">Deubiquitinating enzyme 2</fullName>
    </alternativeName>
    <alternativeName>
        <fullName evidence="8">Ubiquitin thioesterase 2</fullName>
    </alternativeName>
    <alternativeName>
        <fullName evidence="10">Ubiquitin-specific-processing protease 2</fullName>
    </alternativeName>
</protein>
<evidence type="ECO:0000256" key="3">
    <source>
        <dbReference type="ARBA" id="ARBA00022670"/>
    </source>
</evidence>
<keyword evidence="5" id="KW-0378">Hydrolase</keyword>
<dbReference type="EMBL" id="LGST01000021">
    <property type="protein sequence ID" value="KND99707.1"/>
    <property type="molecule type" value="Genomic_DNA"/>
</dbReference>
<evidence type="ECO:0000256" key="1">
    <source>
        <dbReference type="ARBA" id="ARBA00000707"/>
    </source>
</evidence>
<dbReference type="InterPro" id="IPR001394">
    <property type="entry name" value="Peptidase_C19_UCH"/>
</dbReference>
<dbReference type="InterPro" id="IPR018200">
    <property type="entry name" value="USP_CS"/>
</dbReference>
<dbReference type="SUPFAM" id="SSF54001">
    <property type="entry name" value="Cysteine proteinases"/>
    <property type="match status" value="1"/>
</dbReference>
<dbReference type="GO" id="GO:0016579">
    <property type="term" value="P:protein deubiquitination"/>
    <property type="evidence" value="ECO:0007669"/>
    <property type="project" value="InterPro"/>
</dbReference>
<evidence type="ECO:0000256" key="11">
    <source>
        <dbReference type="SAM" id="Coils"/>
    </source>
</evidence>
<feature type="region of interest" description="Disordered" evidence="12">
    <location>
        <begin position="880"/>
        <end position="929"/>
    </location>
</feature>
<dbReference type="VEuPathDB" id="FungiDB:CJI96_0003438"/>
<dbReference type="GO" id="GO:0004843">
    <property type="term" value="F:cysteine-type deubiquitinase activity"/>
    <property type="evidence" value="ECO:0007669"/>
    <property type="project" value="UniProtKB-EC"/>
</dbReference>
<gene>
    <name evidence="14" type="ORF">QG37_03120</name>
</gene>
<dbReference type="InterPro" id="IPR044635">
    <property type="entry name" value="UBP14-like"/>
</dbReference>
<evidence type="ECO:0000256" key="8">
    <source>
        <dbReference type="ARBA" id="ARBA00041732"/>
    </source>
</evidence>
<evidence type="ECO:0000256" key="2">
    <source>
        <dbReference type="ARBA" id="ARBA00012759"/>
    </source>
</evidence>
<dbReference type="Pfam" id="PF13446">
    <property type="entry name" value="RPT"/>
    <property type="match status" value="3"/>
</dbReference>
<evidence type="ECO:0000313" key="14">
    <source>
        <dbReference type="EMBL" id="KND99707.1"/>
    </source>
</evidence>
<dbReference type="PROSITE" id="PS50235">
    <property type="entry name" value="USP_3"/>
    <property type="match status" value="1"/>
</dbReference>
<feature type="compositionally biased region" description="Basic and acidic residues" evidence="12">
    <location>
        <begin position="905"/>
        <end position="928"/>
    </location>
</feature>
<dbReference type="GO" id="GO:0043161">
    <property type="term" value="P:proteasome-mediated ubiquitin-dependent protein catabolic process"/>
    <property type="evidence" value="ECO:0007669"/>
    <property type="project" value="InterPro"/>
</dbReference>
<dbReference type="VEuPathDB" id="FungiDB:QG37_03120"/>
<evidence type="ECO:0000256" key="6">
    <source>
        <dbReference type="ARBA" id="ARBA00022807"/>
    </source>
</evidence>
<dbReference type="AlphaFoldDB" id="A0A0L0NZW1"/>
<name>A0A0L0NZW1_CANAR</name>
<keyword evidence="3" id="KW-0645">Protease</keyword>
<dbReference type="PANTHER" id="PTHR43982">
    <property type="entry name" value="UBIQUITIN CARBOXYL-TERMINAL HYDROLASE"/>
    <property type="match status" value="1"/>
</dbReference>
<sequence length="1280" mass="146943">MVQETPKVGTNSQDTALNELESAFSAPPNPSSAHTSSMSPDFHKSSNPFANGQFSTTSSTRAQTQDGSFFENNDNIRHIATLITRDQLRKYPFKTSNRIFSDLKYTPEFFHLRDLPQLRQCRVPSLLSARPIDYATYVSHVLVHDKYQYEPLILNNSVDYVPAFQKYTFPEKNLSVSIVRGLLVSKANREVCHFRLTILEHDKPKVFLIDKHEFHVLPRDAVSPDDLEALGEDNLSTSRLHILDDVFFKSLNAPYNMVMRVTVFKSEFTPDETSGFTDSEIVNDRFTKAIKNLPDSPASQMTKFDPIHCIQTLIKVLKGPILHPEGQPLQTIPKVKSALEAKVDVSLLFDKMGFSLNEQEQLFVPPDLSKNPALRESFIRKAYELMFLGKTLTTVHVNDFDRLYSYNTTMSRSFSALSETDKYNSVTSFQQDNSDRFAFFVALSCCSFFKDDIIIKCFENTVKSDPKNKLFYVDHLKNIMSYRSTVPDSNLQSYYQNQYRKGLMHGFTEYKDALKSIGVDGVSPGDEVDNDVVIGMYKQSCQSDPRNYTYFNKQLRVIAAIKHNEALLSFIDTELIPAQIALNELQIEEITEDDVVVTAYEFRLDEVLQSVNFNAESQEIQFLNRCLLSIAVSRKSYILMTYIENKVPNIFQNTPSFSVEEAFRYLGADAQTSDFEMAAKFQERISTSEVGDVNDFITLRSSLHTIAEARKLDILFSFLRDGKIDSSLLPPENWPAGLDNIGNTCYLNSLLQYYFCIKPLRETILAFDDSNLDSLKSKKRKIGGRDVEVSELQRSGQFVLRLQHLFQEMITTKKRCVQPSKQLAYLSFLPLSQHVNFKVEEPRLPDSQSVEEIDKSAMPVDIPSVQPLCEDILMSDKENDVREYSPPPLLEMNSPEEGPQQPEEFSDKRSKTPENDSKSPDKEVERNKIMSISTDQIESTIEIGRQQDVTECIENVTFQIETALEPTKVDEDGEQHDLVKRLFCGKTKQTLTPIDESDSKKARSSFERFFSLIINVSDHPKDIYDALDNYFSEDIMHLEEGAVKKSTTITELPEILQFHIQRVLFDRERLMAYKSLEAIPFSETIYLDRYLDTDDEEIKKRRLQVYEWKAQVAKLQEEKEALLRKDPETNLSVIDALQATKKFLETKLATFPELSVKPSTIEAISKQIDHFKSKLQSIHDNINALQQKSANLFDEYKKIGYTLFAIFIHRGEASYGHYWVYIKDLQRNIYRKYNDDVVTEVPALEVLNFAEGNTATPYYMVFVKEELKEAYIEPLKREPA</sequence>
<dbReference type="Pfam" id="PF00443">
    <property type="entry name" value="UCH"/>
    <property type="match status" value="1"/>
</dbReference>
<evidence type="ECO:0000256" key="9">
    <source>
        <dbReference type="ARBA" id="ARBA00042236"/>
    </source>
</evidence>
<evidence type="ECO:0000256" key="4">
    <source>
        <dbReference type="ARBA" id="ARBA00022786"/>
    </source>
</evidence>
<evidence type="ECO:0000256" key="10">
    <source>
        <dbReference type="ARBA" id="ARBA00042737"/>
    </source>
</evidence>
<evidence type="ECO:0000256" key="5">
    <source>
        <dbReference type="ARBA" id="ARBA00022801"/>
    </source>
</evidence>
<keyword evidence="11" id="KW-0175">Coiled coil</keyword>
<reference evidence="15" key="1">
    <citation type="journal article" date="2015" name="BMC Genomics">
        <title>Draft genome of a commonly misdiagnosed multidrug resistant pathogen Candida auris.</title>
        <authorList>
            <person name="Chatterjee S."/>
            <person name="Alampalli S.V."/>
            <person name="Nageshan R.K."/>
            <person name="Chettiar S.T."/>
            <person name="Joshi S."/>
            <person name="Tatu U.S."/>
        </authorList>
    </citation>
    <scope>NUCLEOTIDE SEQUENCE [LARGE SCALE GENOMIC DNA]</scope>
    <source>
        <strain evidence="15">6684</strain>
    </source>
</reference>
<dbReference type="GO" id="GO:0061136">
    <property type="term" value="P:regulation of proteasomal protein catabolic process"/>
    <property type="evidence" value="ECO:0007669"/>
    <property type="project" value="TreeGrafter"/>
</dbReference>
<dbReference type="CDD" id="cd02666">
    <property type="entry name" value="Peptidase_C19J"/>
    <property type="match status" value="1"/>
</dbReference>
<dbReference type="VEuPathDB" id="FungiDB:CJI97_000660"/>
<comment type="caution">
    <text evidence="14">The sequence shown here is derived from an EMBL/GenBank/DDBJ whole genome shotgun (WGS) entry which is preliminary data.</text>
</comment>
<accession>A0A0L0NZW1</accession>
<feature type="compositionally biased region" description="Polar residues" evidence="12">
    <location>
        <begin position="34"/>
        <end position="69"/>
    </location>
</feature>
<comment type="catalytic activity">
    <reaction evidence="1">
        <text>Thiol-dependent hydrolysis of ester, thioester, amide, peptide and isopeptide bonds formed by the C-terminal Gly of ubiquitin (a 76-residue protein attached to proteins as an intracellular targeting signal).</text>
        <dbReference type="EC" id="3.4.19.12"/>
    </reaction>
</comment>
<feature type="domain" description="USP" evidence="13">
    <location>
        <begin position="736"/>
        <end position="1265"/>
    </location>
</feature>
<dbReference type="PANTHER" id="PTHR43982:SF6">
    <property type="entry name" value="UBIQUITIN CARBOXYL-TERMINAL HYDROLASE 2-RELATED"/>
    <property type="match status" value="1"/>
</dbReference>
<dbReference type="Gene3D" id="3.90.70.10">
    <property type="entry name" value="Cysteine proteinases"/>
    <property type="match status" value="2"/>
</dbReference>
<proteinExistence type="predicted"/>
<evidence type="ECO:0000259" key="13">
    <source>
        <dbReference type="PROSITE" id="PS50235"/>
    </source>
</evidence>
<dbReference type="Proteomes" id="UP000037122">
    <property type="component" value="Unassembled WGS sequence"/>
</dbReference>
<dbReference type="FunFam" id="3.90.70.10:FF:000176">
    <property type="entry name" value="Ubiquitin-specific protease"/>
    <property type="match status" value="1"/>
</dbReference>
<dbReference type="InterPro" id="IPR038765">
    <property type="entry name" value="Papain-like_cys_pep_sf"/>
</dbReference>
<keyword evidence="4" id="KW-0833">Ubl conjugation pathway</keyword>
<organism evidence="14 15">
    <name type="scientific">Candidozyma auris</name>
    <name type="common">Yeast</name>
    <name type="synonym">Candida auris</name>
    <dbReference type="NCBI Taxonomy" id="498019"/>
    <lineage>
        <taxon>Eukaryota</taxon>
        <taxon>Fungi</taxon>
        <taxon>Dikarya</taxon>
        <taxon>Ascomycota</taxon>
        <taxon>Saccharomycotina</taxon>
        <taxon>Pichiomycetes</taxon>
        <taxon>Metschnikowiaceae</taxon>
        <taxon>Candidozyma</taxon>
    </lineage>
</organism>
<dbReference type="GO" id="GO:0070628">
    <property type="term" value="F:proteasome binding"/>
    <property type="evidence" value="ECO:0007669"/>
    <property type="project" value="TreeGrafter"/>
</dbReference>
<dbReference type="VEuPathDB" id="FungiDB:CJJ07_005321"/>
<dbReference type="VEuPathDB" id="FungiDB:B9J08_000658"/>
<evidence type="ECO:0000313" key="15">
    <source>
        <dbReference type="Proteomes" id="UP000037122"/>
    </source>
</evidence>
<dbReference type="InterPro" id="IPR025305">
    <property type="entry name" value="UCH_repeat_domain"/>
</dbReference>
<feature type="region of interest" description="Disordered" evidence="12">
    <location>
        <begin position="1"/>
        <end position="69"/>
    </location>
</feature>